<keyword evidence="1" id="KW-1133">Transmembrane helix</keyword>
<organism evidence="2 3">
    <name type="scientific">Krasilnikovia cinnamomea</name>
    <dbReference type="NCBI Taxonomy" id="349313"/>
    <lineage>
        <taxon>Bacteria</taxon>
        <taxon>Bacillati</taxon>
        <taxon>Actinomycetota</taxon>
        <taxon>Actinomycetes</taxon>
        <taxon>Micromonosporales</taxon>
        <taxon>Micromonosporaceae</taxon>
        <taxon>Krasilnikovia</taxon>
    </lineage>
</organism>
<protein>
    <submittedName>
        <fullName evidence="2">Uncharacterized protein</fullName>
    </submittedName>
</protein>
<feature type="transmembrane region" description="Helical" evidence="1">
    <location>
        <begin position="80"/>
        <end position="99"/>
    </location>
</feature>
<comment type="caution">
    <text evidence="2">The sequence shown here is derived from an EMBL/GenBank/DDBJ whole genome shotgun (WGS) entry which is preliminary data.</text>
</comment>
<feature type="transmembrane region" description="Helical" evidence="1">
    <location>
        <begin position="54"/>
        <end position="73"/>
    </location>
</feature>
<keyword evidence="3" id="KW-1185">Reference proteome</keyword>
<proteinExistence type="predicted"/>
<dbReference type="OrthoDB" id="3398554at2"/>
<feature type="transmembrane region" description="Helical" evidence="1">
    <location>
        <begin position="105"/>
        <end position="126"/>
    </location>
</feature>
<dbReference type="AlphaFoldDB" id="A0A4Q7ZEJ7"/>
<dbReference type="EMBL" id="SHKY01000001">
    <property type="protein sequence ID" value="RZU49162.1"/>
    <property type="molecule type" value="Genomic_DNA"/>
</dbReference>
<name>A0A4Q7ZEJ7_9ACTN</name>
<sequence>MRTAYRVLALLIAVGVVVQAATVAYAWFAVLHDTDSGGVFDKNTLNGGHEAHEVIGMMVLPTIAVLLLVVAFFAKVPGGVMWAAITLGVVLLQVVLGTAGASAPFVGLLHGINAFAVAGVASVAAAKARRAGEAAAAPATPA</sequence>
<dbReference type="Proteomes" id="UP000292564">
    <property type="component" value="Unassembled WGS sequence"/>
</dbReference>
<evidence type="ECO:0000256" key="1">
    <source>
        <dbReference type="SAM" id="Phobius"/>
    </source>
</evidence>
<keyword evidence="1" id="KW-0812">Transmembrane</keyword>
<reference evidence="2 3" key="1">
    <citation type="submission" date="2019-02" db="EMBL/GenBank/DDBJ databases">
        <title>Sequencing the genomes of 1000 actinobacteria strains.</title>
        <authorList>
            <person name="Klenk H.-P."/>
        </authorList>
    </citation>
    <scope>NUCLEOTIDE SEQUENCE [LARGE SCALE GENOMIC DNA]</scope>
    <source>
        <strain evidence="2 3">DSM 45162</strain>
    </source>
</reference>
<evidence type="ECO:0000313" key="3">
    <source>
        <dbReference type="Proteomes" id="UP000292564"/>
    </source>
</evidence>
<evidence type="ECO:0000313" key="2">
    <source>
        <dbReference type="EMBL" id="RZU49162.1"/>
    </source>
</evidence>
<dbReference type="RefSeq" id="WP_130508288.1">
    <property type="nucleotide sequence ID" value="NZ_SHKY01000001.1"/>
</dbReference>
<keyword evidence="1" id="KW-0472">Membrane</keyword>
<accession>A0A4Q7ZEJ7</accession>
<gene>
    <name evidence="2" type="ORF">EV385_0898</name>
</gene>